<evidence type="ECO:0000259" key="13">
    <source>
        <dbReference type="Pfam" id="PF01872"/>
    </source>
</evidence>
<dbReference type="PANTHER" id="PTHR38011:SF7">
    <property type="entry name" value="2,5-DIAMINO-6-RIBOSYLAMINO-4(3H)-PYRIMIDINONE 5'-PHOSPHATE REDUCTASE"/>
    <property type="match status" value="1"/>
</dbReference>
<dbReference type="InParanoid" id="A0A165Z8U9"/>
<dbReference type="STRING" id="1314781.A0A165Z8U9"/>
<organism evidence="14 15">
    <name type="scientific">Exidia glandulosa HHB12029</name>
    <dbReference type="NCBI Taxonomy" id="1314781"/>
    <lineage>
        <taxon>Eukaryota</taxon>
        <taxon>Fungi</taxon>
        <taxon>Dikarya</taxon>
        <taxon>Basidiomycota</taxon>
        <taxon>Agaricomycotina</taxon>
        <taxon>Agaricomycetes</taxon>
        <taxon>Auriculariales</taxon>
        <taxon>Exidiaceae</taxon>
        <taxon>Exidia</taxon>
    </lineage>
</organism>
<accession>A0A165Z8U9</accession>
<comment type="similarity">
    <text evidence="3">Belongs to the HTP reductase family.</text>
</comment>
<dbReference type="InterPro" id="IPR050765">
    <property type="entry name" value="Riboflavin_Biosynth_HTPR"/>
</dbReference>
<evidence type="ECO:0000256" key="3">
    <source>
        <dbReference type="ARBA" id="ARBA00009723"/>
    </source>
</evidence>
<dbReference type="GO" id="GO:0008703">
    <property type="term" value="F:5-amino-6-(5-phosphoribosylamino)uracil reductase activity"/>
    <property type="evidence" value="ECO:0007669"/>
    <property type="project" value="InterPro"/>
</dbReference>
<evidence type="ECO:0000256" key="8">
    <source>
        <dbReference type="ARBA" id="ARBA00023002"/>
    </source>
</evidence>
<keyword evidence="7" id="KW-0521">NADP</keyword>
<evidence type="ECO:0000256" key="11">
    <source>
        <dbReference type="ARBA" id="ARBA00047550"/>
    </source>
</evidence>
<comment type="catalytic activity">
    <reaction evidence="11">
        <text>2,5-diamino-6-(1-D-ribitylamino)pyrimidin-4(3H)-one 5'-phosphate + NAD(+) = 2,5-diamino-6-(1-D-ribosylamino)pyrimidin-4(3H)-one 5'-phosphate + NADH + H(+)</text>
        <dbReference type="Rhea" id="RHEA:27274"/>
        <dbReference type="ChEBI" id="CHEBI:15378"/>
        <dbReference type="ChEBI" id="CHEBI:57540"/>
        <dbReference type="ChEBI" id="CHEBI:57945"/>
        <dbReference type="ChEBI" id="CHEBI:58890"/>
        <dbReference type="ChEBI" id="CHEBI:59545"/>
        <dbReference type="EC" id="1.1.1.302"/>
    </reaction>
</comment>
<evidence type="ECO:0000313" key="15">
    <source>
        <dbReference type="Proteomes" id="UP000077266"/>
    </source>
</evidence>
<evidence type="ECO:0000256" key="5">
    <source>
        <dbReference type="ARBA" id="ARBA00015035"/>
    </source>
</evidence>
<dbReference type="SUPFAM" id="SSF53597">
    <property type="entry name" value="Dihydrofolate reductase-like"/>
    <property type="match status" value="1"/>
</dbReference>
<dbReference type="OrthoDB" id="5432at2759"/>
<dbReference type="Gene3D" id="3.40.430.10">
    <property type="entry name" value="Dihydrofolate Reductase, subunit A"/>
    <property type="match status" value="1"/>
</dbReference>
<evidence type="ECO:0000256" key="1">
    <source>
        <dbReference type="ARBA" id="ARBA00003555"/>
    </source>
</evidence>
<dbReference type="Pfam" id="PF01872">
    <property type="entry name" value="RibD_C"/>
    <property type="match status" value="1"/>
</dbReference>
<dbReference type="InterPro" id="IPR002734">
    <property type="entry name" value="RibDG_C"/>
</dbReference>
<evidence type="ECO:0000313" key="14">
    <source>
        <dbReference type="EMBL" id="KZV80399.1"/>
    </source>
</evidence>
<evidence type="ECO:0000256" key="6">
    <source>
        <dbReference type="ARBA" id="ARBA00022619"/>
    </source>
</evidence>
<keyword evidence="8" id="KW-0560">Oxidoreductase</keyword>
<evidence type="ECO:0000256" key="2">
    <source>
        <dbReference type="ARBA" id="ARBA00005104"/>
    </source>
</evidence>
<keyword evidence="6" id="KW-0686">Riboflavin biosynthesis</keyword>
<dbReference type="InterPro" id="IPR024072">
    <property type="entry name" value="DHFR-like_dom_sf"/>
</dbReference>
<dbReference type="EMBL" id="KV426486">
    <property type="protein sequence ID" value="KZV80399.1"/>
    <property type="molecule type" value="Genomic_DNA"/>
</dbReference>
<dbReference type="AlphaFoldDB" id="A0A165Z8U9"/>
<comment type="pathway">
    <text evidence="2">Cofactor biosynthesis; riboflavin biosynthesis.</text>
</comment>
<evidence type="ECO:0000256" key="10">
    <source>
        <dbReference type="ARBA" id="ARBA00031630"/>
    </source>
</evidence>
<feature type="domain" description="Bacterial bifunctional deaminase-reductase C-terminal" evidence="13">
    <location>
        <begin position="24"/>
        <end position="240"/>
    </location>
</feature>
<proteinExistence type="inferred from homology"/>
<reference evidence="14 15" key="1">
    <citation type="journal article" date="2016" name="Mol. Biol. Evol.">
        <title>Comparative Genomics of Early-Diverging Mushroom-Forming Fungi Provides Insights into the Origins of Lignocellulose Decay Capabilities.</title>
        <authorList>
            <person name="Nagy L.G."/>
            <person name="Riley R."/>
            <person name="Tritt A."/>
            <person name="Adam C."/>
            <person name="Daum C."/>
            <person name="Floudas D."/>
            <person name="Sun H."/>
            <person name="Yadav J.S."/>
            <person name="Pangilinan J."/>
            <person name="Larsson K.H."/>
            <person name="Matsuura K."/>
            <person name="Barry K."/>
            <person name="Labutti K."/>
            <person name="Kuo R."/>
            <person name="Ohm R.A."/>
            <person name="Bhattacharya S.S."/>
            <person name="Shirouzu T."/>
            <person name="Yoshinaga Y."/>
            <person name="Martin F.M."/>
            <person name="Grigoriev I.V."/>
            <person name="Hibbett D.S."/>
        </authorList>
    </citation>
    <scope>NUCLEOTIDE SEQUENCE [LARGE SCALE GENOMIC DNA]</scope>
    <source>
        <strain evidence="14 15">HHB12029</strain>
    </source>
</reference>
<evidence type="ECO:0000256" key="4">
    <source>
        <dbReference type="ARBA" id="ARBA00012851"/>
    </source>
</evidence>
<gene>
    <name evidence="14" type="ORF">EXIGLDRAFT_845562</name>
</gene>
<dbReference type="PANTHER" id="PTHR38011">
    <property type="entry name" value="DIHYDROFOLATE REDUCTASE FAMILY PROTEIN (AFU_ORTHOLOGUE AFUA_8G06820)"/>
    <property type="match status" value="1"/>
</dbReference>
<evidence type="ECO:0000256" key="7">
    <source>
        <dbReference type="ARBA" id="ARBA00022857"/>
    </source>
</evidence>
<evidence type="ECO:0000256" key="9">
    <source>
        <dbReference type="ARBA" id="ARBA00030073"/>
    </source>
</evidence>
<sequence length="248" mass="26572">MSAPEFLHAVLPHPLQLSDGARRPWVTLTYAQSLDARIAGAGGKQLILSGKESMLMTHWMRTMHDGILVGIGTALNDNPQLNTRHVPNNASLPAPRPIILDPHLRLPPTCKLLTNYAARTGRRPWIFCSPSAPSAQRALLENAGAVIFPIPGNGMDLHAMLDVLHERGIKSLMAEGGQRVISSFYAARDTDGRPIVDTLIVTVAPMLVGAAGVGVALDGAEKTLTLEHLHTEIMGKDTVVACRVIADA</sequence>
<dbReference type="Proteomes" id="UP000077266">
    <property type="component" value="Unassembled WGS sequence"/>
</dbReference>
<keyword evidence="15" id="KW-1185">Reference proteome</keyword>
<dbReference type="EC" id="1.1.1.302" evidence="4"/>
<dbReference type="FunCoup" id="A0A165Z8U9">
    <property type="interactions" value="135"/>
</dbReference>
<dbReference type="GO" id="GO:0009231">
    <property type="term" value="P:riboflavin biosynthetic process"/>
    <property type="evidence" value="ECO:0007669"/>
    <property type="project" value="UniProtKB-KW"/>
</dbReference>
<name>A0A165Z8U9_EXIGL</name>
<protein>
    <recommendedName>
        <fullName evidence="5">2,5-diamino-6-ribosylamino-4(3H)-pyrimidinone 5'-phosphate reductase</fullName>
        <ecNumber evidence="4">1.1.1.302</ecNumber>
    </recommendedName>
    <alternativeName>
        <fullName evidence="10">2,5-diamino-6-(5-phospho-D-ribosylamino)pyrimidin-4(3H)-one reductase</fullName>
    </alternativeName>
    <alternativeName>
        <fullName evidence="9">2,5-diamino-6-ribitylamino-4(3H)-pyrimidinone 5'-phosphate synthase</fullName>
    </alternativeName>
</protein>
<evidence type="ECO:0000256" key="12">
    <source>
        <dbReference type="ARBA" id="ARBA00049020"/>
    </source>
</evidence>
<comment type="function">
    <text evidence="1">Catalyzes an early step in riboflavin biosynthesis, the NADPH-dependent reduction of the ribose side chain of 2,5-diamino-6-ribosylamino-4(3H)-pyrimidinone 5'-phosphate, yielding 2,5-diamino-6-ribitylamino-4(3H)-pyrimidinone 5'-phosphate.</text>
</comment>
<comment type="catalytic activity">
    <reaction evidence="12">
        <text>2,5-diamino-6-(1-D-ribitylamino)pyrimidin-4(3H)-one 5'-phosphate + NADP(+) = 2,5-diamino-6-(1-D-ribosylamino)pyrimidin-4(3H)-one 5'-phosphate + NADPH + H(+)</text>
        <dbReference type="Rhea" id="RHEA:27278"/>
        <dbReference type="ChEBI" id="CHEBI:15378"/>
        <dbReference type="ChEBI" id="CHEBI:57783"/>
        <dbReference type="ChEBI" id="CHEBI:58349"/>
        <dbReference type="ChEBI" id="CHEBI:58890"/>
        <dbReference type="ChEBI" id="CHEBI:59545"/>
        <dbReference type="EC" id="1.1.1.302"/>
    </reaction>
</comment>